<evidence type="ECO:0000313" key="3">
    <source>
        <dbReference type="Proteomes" id="UP000808337"/>
    </source>
</evidence>
<keyword evidence="1" id="KW-0732">Signal</keyword>
<evidence type="ECO:0000313" key="2">
    <source>
        <dbReference type="EMBL" id="MBK9981510.1"/>
    </source>
</evidence>
<feature type="signal peptide" evidence="1">
    <location>
        <begin position="1"/>
        <end position="21"/>
    </location>
</feature>
<name>A0A9D7SQS2_9BACT</name>
<protein>
    <submittedName>
        <fullName evidence="2">Uncharacterized protein</fullName>
    </submittedName>
</protein>
<dbReference type="Proteomes" id="UP000808337">
    <property type="component" value="Unassembled WGS sequence"/>
</dbReference>
<proteinExistence type="predicted"/>
<feature type="chain" id="PRO_5038584809" evidence="1">
    <location>
        <begin position="22"/>
        <end position="1042"/>
    </location>
</feature>
<gene>
    <name evidence="2" type="ORF">IPP15_03635</name>
</gene>
<comment type="caution">
    <text evidence="2">The sequence shown here is derived from an EMBL/GenBank/DDBJ whole genome shotgun (WGS) entry which is preliminary data.</text>
</comment>
<evidence type="ECO:0000256" key="1">
    <source>
        <dbReference type="SAM" id="SignalP"/>
    </source>
</evidence>
<dbReference type="EMBL" id="JADKGY010000001">
    <property type="protein sequence ID" value="MBK9981510.1"/>
    <property type="molecule type" value="Genomic_DNA"/>
</dbReference>
<sequence>MLKRLLSITITLFLLNSIGFSQPCQITQVTATPLPCNALTFMVSVNLQVTNPTSPGFTLAGNGVIYGTWLYSDLPVTVGPFLGDELSSYEFIAWDVQNPDCQNFVSITAANCGPICDFSKFKMKKISCPTNTIAAVTIDFKHTNTSGPTFDLFYENGTLATTALYTSLPYDILNFKVNGADSIRVKLCDHSSPTCCENFTLAPIDCNPTNCEIYNLSIDPECLTGNFVVHLDFNVSHPASDSFTIHGNTLNYGTFGYNQLPIVLGPLNGNTNINWDFIIQDKSMPSCTKDALLGIYHCPPPCNILSFDAMPTLCNGNDDYALQLNMNIEGKGHQGYSVFSESHYYGTHPYNELPYTVPDFAGSGNFVDQVTVCDNENPGCCATKAYESLLCAGCIIYNLEANPFPCDNNGNFFISIDFDHQNTSTEGFSITGNGSSFGNFSYSQVPLLLGPFNGNADQFFEFVVTDLGNEFCFDATEIGTLACNTICSLSNLQAETGVCTGNNAYILHVNFDHTGTLGSGFKLSANGQYYDTYNYSDLPLTILEFPSSGDGNDMIQVCDLNNGNCCTSLTFNSPDCHCSIFDITAENLGCTSDTTFAISVEFFSENLIDNSVDVSLDGALLGTFDVASVPFVVTNVPEGTTTSVLTICGHNEGGCCADIPLQLVNCEGPQCSIFNLSANIGACNTDSTYFIDIVFDTAHLQIDSVNISANGHPFGTFKVQPNFIRILNFPEFDEPTTTITVTAVGNNLCFDTYSYTTPDCTPNACEVSGLVAFPGPCASDTTYELVIEYLTENFTVDSVTVSANGIILDTLLDPDHHIVISDFPVFADSLTTVRICSFYSPDCCDTYQFVTPNCVGTEVCNIHDLTVETGSCQPDSTYLLALNFQFAHLTIDSVVITANGNNMGTFQVQGGHIVFDHFPVFSSPATTIHLCGSGDPECCVDVTFDTPHCNGPDECSISNLQLHVGDCLTDSTYVLFVDFQYHDLPVDSVIPYFKRRKHRTVCCQWWPYHIKFFQNHSGRSCHHSCLCCWVCQLLRTGSILYP</sequence>
<dbReference type="AlphaFoldDB" id="A0A9D7SQS2"/>
<organism evidence="2 3">
    <name type="scientific">Candidatus Opimibacter skivensis</name>
    <dbReference type="NCBI Taxonomy" id="2982028"/>
    <lineage>
        <taxon>Bacteria</taxon>
        <taxon>Pseudomonadati</taxon>
        <taxon>Bacteroidota</taxon>
        <taxon>Saprospiria</taxon>
        <taxon>Saprospirales</taxon>
        <taxon>Saprospiraceae</taxon>
        <taxon>Candidatus Opimibacter</taxon>
    </lineage>
</organism>
<reference evidence="2 3" key="1">
    <citation type="submission" date="2020-10" db="EMBL/GenBank/DDBJ databases">
        <title>Connecting structure to function with the recovery of over 1000 high-quality activated sludge metagenome-assembled genomes encoding full-length rRNA genes using long-read sequencing.</title>
        <authorList>
            <person name="Singleton C.M."/>
            <person name="Petriglieri F."/>
            <person name="Kristensen J.M."/>
            <person name="Kirkegaard R.H."/>
            <person name="Michaelsen T.Y."/>
            <person name="Andersen M.H."/>
            <person name="Karst S.M."/>
            <person name="Dueholm M.S."/>
            <person name="Nielsen P.H."/>
            <person name="Albertsen M."/>
        </authorList>
    </citation>
    <scope>NUCLEOTIDE SEQUENCE [LARGE SCALE GENOMIC DNA]</scope>
    <source>
        <strain evidence="2">Ribe_18-Q3-R11-54_MAXAC.273</strain>
    </source>
</reference>
<accession>A0A9D7SQS2</accession>